<keyword evidence="3" id="KW-1185">Reference proteome</keyword>
<organism evidence="2 3">
    <name type="scientific">[Clostridium] ultunense Esp</name>
    <dbReference type="NCBI Taxonomy" id="1288971"/>
    <lineage>
        <taxon>Bacteria</taxon>
        <taxon>Bacillati</taxon>
        <taxon>Bacillota</taxon>
        <taxon>Tissierellia</taxon>
        <taxon>Tissierellales</taxon>
        <taxon>Tepidimicrobiaceae</taxon>
        <taxon>Schnuerera</taxon>
    </lineage>
</organism>
<dbReference type="PANTHER" id="PTHR35804:SF1">
    <property type="entry name" value="LYSINE EXPORTER LYSO"/>
    <property type="match status" value="1"/>
</dbReference>
<feature type="transmembrane region" description="Helical" evidence="1">
    <location>
        <begin position="100"/>
        <end position="123"/>
    </location>
</feature>
<keyword evidence="1" id="KW-0812">Transmembrane</keyword>
<dbReference type="Proteomes" id="UP000245423">
    <property type="component" value="Chromosome 1"/>
</dbReference>
<evidence type="ECO:0008006" key="4">
    <source>
        <dbReference type="Google" id="ProtNLM"/>
    </source>
</evidence>
<feature type="transmembrane region" description="Helical" evidence="1">
    <location>
        <begin position="174"/>
        <end position="195"/>
    </location>
</feature>
<dbReference type="AlphaFoldDB" id="M1ZFR4"/>
<feature type="transmembrane region" description="Helical" evidence="1">
    <location>
        <begin position="30"/>
        <end position="48"/>
    </location>
</feature>
<name>M1ZFR4_9FIRM</name>
<reference evidence="2 3" key="1">
    <citation type="submission" date="2016-11" db="EMBL/GenBank/DDBJ databases">
        <authorList>
            <person name="Manzoor S."/>
        </authorList>
    </citation>
    <scope>NUCLEOTIDE SEQUENCE [LARGE SCALE GENOMIC DNA]</scope>
    <source>
        <strain evidence="2">Clostridium ultunense strain Esp</strain>
    </source>
</reference>
<dbReference type="HOGENOM" id="CLU_078428_1_0_9"/>
<dbReference type="OrthoDB" id="371078at2"/>
<protein>
    <recommendedName>
        <fullName evidence="4">Lysine exporter LysO family protein</fullName>
    </recommendedName>
</protein>
<dbReference type="InterPro" id="IPR005642">
    <property type="entry name" value="LysO"/>
</dbReference>
<feature type="transmembrane region" description="Helical" evidence="1">
    <location>
        <begin position="130"/>
        <end position="154"/>
    </location>
</feature>
<dbReference type="EMBL" id="LT669839">
    <property type="protein sequence ID" value="SHD77207.1"/>
    <property type="molecule type" value="Genomic_DNA"/>
</dbReference>
<feature type="transmembrane region" description="Helical" evidence="1">
    <location>
        <begin position="5"/>
        <end position="24"/>
    </location>
</feature>
<dbReference type="GO" id="GO:0015661">
    <property type="term" value="F:L-lysine efflux transmembrane transporter activity"/>
    <property type="evidence" value="ECO:0007669"/>
    <property type="project" value="InterPro"/>
</dbReference>
<sequence>MSLKILLSIFAGIGLGYFFLPSNFLQYTDIVIDIGLCLLLFFVGIDIGRQKDIFSNIKTMGFKILLVPFGIIVGGILGGIFGGIVLSMPLSEAGAIGSGLGWYTLSSMMVVGYSTELSALAFLSNVIREVIALILVPFVAKHIGYIESISICGATAMDTALPVISKFTDSQTTIIAFISGLISTISVPIILPIILRF</sequence>
<evidence type="ECO:0000313" key="2">
    <source>
        <dbReference type="EMBL" id="SHD77207.1"/>
    </source>
</evidence>
<keyword evidence="1" id="KW-0472">Membrane</keyword>
<dbReference type="PANTHER" id="PTHR35804">
    <property type="entry name" value="LYSINE EXPORTER LYSO"/>
    <property type="match status" value="1"/>
</dbReference>
<evidence type="ECO:0000256" key="1">
    <source>
        <dbReference type="SAM" id="Phobius"/>
    </source>
</evidence>
<proteinExistence type="predicted"/>
<feature type="transmembrane region" description="Helical" evidence="1">
    <location>
        <begin position="60"/>
        <end position="88"/>
    </location>
</feature>
<dbReference type="RefSeq" id="WP_005587891.1">
    <property type="nucleotide sequence ID" value="NZ_LT669839.1"/>
</dbReference>
<gene>
    <name evidence="2" type="ORF">CUESP1_1846</name>
</gene>
<dbReference type="Pfam" id="PF03956">
    <property type="entry name" value="Lys_export"/>
    <property type="match status" value="1"/>
</dbReference>
<keyword evidence="1" id="KW-1133">Transmembrane helix</keyword>
<accession>M1ZFR4</accession>
<evidence type="ECO:0000313" key="3">
    <source>
        <dbReference type="Proteomes" id="UP000245423"/>
    </source>
</evidence>
<dbReference type="GO" id="GO:0005886">
    <property type="term" value="C:plasma membrane"/>
    <property type="evidence" value="ECO:0007669"/>
    <property type="project" value="TreeGrafter"/>
</dbReference>